<dbReference type="GO" id="GO:0016301">
    <property type="term" value="F:kinase activity"/>
    <property type="evidence" value="ECO:0007669"/>
    <property type="project" value="UniProtKB-KW"/>
</dbReference>
<keyword evidence="1" id="KW-0418">Kinase</keyword>
<reference evidence="1 2" key="1">
    <citation type="submission" date="2024-06" db="EMBL/GenBank/DDBJ databases">
        <authorList>
            <person name="Tuo L."/>
        </authorList>
    </citation>
    <scope>NUCLEOTIDE SEQUENCE [LARGE SCALE GENOMIC DNA]</scope>
    <source>
        <strain evidence="1 2">ZMM04-5</strain>
    </source>
</reference>
<dbReference type="Gene3D" id="3.40.50.300">
    <property type="entry name" value="P-loop containing nucleotide triphosphate hydrolases"/>
    <property type="match status" value="1"/>
</dbReference>
<comment type="caution">
    <text evidence="1">The sequence shown here is derived from an EMBL/GenBank/DDBJ whole genome shotgun (WGS) entry which is preliminary data.</text>
</comment>
<accession>A0ABV3QZY3</accession>
<dbReference type="Proteomes" id="UP001556196">
    <property type="component" value="Unassembled WGS sequence"/>
</dbReference>
<proteinExistence type="predicted"/>
<keyword evidence="2" id="KW-1185">Reference proteome</keyword>
<sequence>MIVRGFDLIGSTLNVEAEEQALVDAFAVLMRGMDVEPARNPAFTLSVRRGAPAPIPASAVLVYEGPVFWEGDCTYVSDGDRLHLLFPDRVSLVVDPHRKAAEIVVAENDVARAGATAGVLALDAAIDESGQFMLHAAGLTLPGRDEQVLVFAPSGTGKSTTSLALADRGFGLCADDTMVIRLEDGRATGWGLPRDLKVHRNTAAMMPWLHQYLGDKWNDEDEQALTRAALSDRVRIEKAERRPIAGIFMLERGETAGSRADPMSQTDTLVSLAADNVRTGRAGLLASHRRRFACLAGLASTVPTYRLTVGSEPRSAASAIVEALGRAKAASGP</sequence>
<dbReference type="EMBL" id="JBFOCI010000003">
    <property type="protein sequence ID" value="MEW9806561.1"/>
    <property type="molecule type" value="Genomic_DNA"/>
</dbReference>
<name>A0ABV3QZY3_9HYPH</name>
<dbReference type="InterPro" id="IPR027417">
    <property type="entry name" value="P-loop_NTPase"/>
</dbReference>
<evidence type="ECO:0000313" key="1">
    <source>
        <dbReference type="EMBL" id="MEW9806561.1"/>
    </source>
</evidence>
<evidence type="ECO:0000313" key="2">
    <source>
        <dbReference type="Proteomes" id="UP001556196"/>
    </source>
</evidence>
<dbReference type="SUPFAM" id="SSF53795">
    <property type="entry name" value="PEP carboxykinase-like"/>
    <property type="match status" value="1"/>
</dbReference>
<gene>
    <name evidence="1" type="ORF">ABUE31_11260</name>
</gene>
<keyword evidence="1" id="KW-0808">Transferase</keyword>
<organism evidence="1 2">
    <name type="scientific">Mesorhizobium marinum</name>
    <dbReference type="NCBI Taxonomy" id="3228790"/>
    <lineage>
        <taxon>Bacteria</taxon>
        <taxon>Pseudomonadati</taxon>
        <taxon>Pseudomonadota</taxon>
        <taxon>Alphaproteobacteria</taxon>
        <taxon>Hyphomicrobiales</taxon>
        <taxon>Phyllobacteriaceae</taxon>
        <taxon>Mesorhizobium</taxon>
    </lineage>
</organism>
<protein>
    <submittedName>
        <fullName evidence="1">Serine kinase</fullName>
    </submittedName>
</protein>
<dbReference type="RefSeq" id="WP_367723695.1">
    <property type="nucleotide sequence ID" value="NZ_JBFOCI010000003.1"/>
</dbReference>